<evidence type="ECO:0000259" key="12">
    <source>
        <dbReference type="PROSITE" id="PS52015"/>
    </source>
</evidence>
<keyword evidence="4" id="KW-1003">Cell membrane</keyword>
<keyword evidence="5" id="KW-0997">Cell inner membrane</keyword>
<dbReference type="STRING" id="681398.PJIAN_4793"/>
<reference evidence="14" key="2">
    <citation type="journal article" date="2017" name="Genome Announc.">
        <title>Draft genome sequence of Paludibacter jiangxiensis NM7(T), a propionate-producing fermentative bacterium.</title>
        <authorList>
            <person name="Qiu Y.-L."/>
            <person name="Tourlousse D.M."/>
            <person name="Matsuura N."/>
            <person name="Ohashi A."/>
            <person name="Sekiguchi Y."/>
        </authorList>
    </citation>
    <scope>NUCLEOTIDE SEQUENCE [LARGE SCALE GENOMIC DNA]</scope>
    <source>
        <strain evidence="14">NM7</strain>
    </source>
</reference>
<feature type="domain" description="TonB C-terminal" evidence="12">
    <location>
        <begin position="69"/>
        <end position="159"/>
    </location>
</feature>
<organism evidence="13 14">
    <name type="scientific">Paludibacter jiangxiensis</name>
    <dbReference type="NCBI Taxonomy" id="681398"/>
    <lineage>
        <taxon>Bacteria</taxon>
        <taxon>Pseudomonadati</taxon>
        <taxon>Bacteroidota</taxon>
        <taxon>Bacteroidia</taxon>
        <taxon>Bacteroidales</taxon>
        <taxon>Paludibacteraceae</taxon>
        <taxon>Paludibacter</taxon>
    </lineage>
</organism>
<feature type="signal peptide" evidence="11">
    <location>
        <begin position="1"/>
        <end position="21"/>
    </location>
</feature>
<evidence type="ECO:0000256" key="10">
    <source>
        <dbReference type="SAM" id="MobiDB-lite"/>
    </source>
</evidence>
<dbReference type="Proteomes" id="UP000076586">
    <property type="component" value="Unassembled WGS sequence"/>
</dbReference>
<comment type="caution">
    <text evidence="13">The sequence shown here is derived from an EMBL/GenBank/DDBJ whole genome shotgun (WGS) entry which is preliminary data.</text>
</comment>
<evidence type="ECO:0000256" key="9">
    <source>
        <dbReference type="ARBA" id="ARBA00023136"/>
    </source>
</evidence>
<dbReference type="PROSITE" id="PS52015">
    <property type="entry name" value="TONB_CTD"/>
    <property type="match status" value="1"/>
</dbReference>
<evidence type="ECO:0000256" key="5">
    <source>
        <dbReference type="ARBA" id="ARBA00022519"/>
    </source>
</evidence>
<dbReference type="GO" id="GO:0055085">
    <property type="term" value="P:transmembrane transport"/>
    <property type="evidence" value="ECO:0007669"/>
    <property type="project" value="InterPro"/>
</dbReference>
<evidence type="ECO:0000256" key="1">
    <source>
        <dbReference type="ARBA" id="ARBA00004383"/>
    </source>
</evidence>
<dbReference type="SUPFAM" id="SSF74653">
    <property type="entry name" value="TolA/TonB C-terminal domain"/>
    <property type="match status" value="1"/>
</dbReference>
<comment type="similarity">
    <text evidence="2">Belongs to the TonB family.</text>
</comment>
<reference evidence="14" key="1">
    <citation type="submission" date="2016-04" db="EMBL/GenBank/DDBJ databases">
        <title>Draft genome sequence of Paludibacter jiangxiensis strain NM7.</title>
        <authorList>
            <person name="Qiu Y."/>
            <person name="Matsuura N."/>
            <person name="Ohashi A."/>
            <person name="Tourlousse M.D."/>
            <person name="Sekiguchi Y."/>
        </authorList>
    </citation>
    <scope>NUCLEOTIDE SEQUENCE [LARGE SCALE GENOMIC DNA]</scope>
    <source>
        <strain evidence="14">NM7</strain>
    </source>
</reference>
<keyword evidence="9" id="KW-0472">Membrane</keyword>
<keyword evidence="7" id="KW-0653">Protein transport</keyword>
<dbReference type="PANTHER" id="PTHR33446">
    <property type="entry name" value="PROTEIN TONB-RELATED"/>
    <property type="match status" value="1"/>
</dbReference>
<dbReference type="PROSITE" id="PS51257">
    <property type="entry name" value="PROKAR_LIPOPROTEIN"/>
    <property type="match status" value="1"/>
</dbReference>
<name>A0A161M6G0_9BACT</name>
<sequence>MRRLPFHNLVCCLLISLFATSCIHFHHDNEDQEPATQPNSNQPSKSTIREYHNDPYSDVYTVCEEMPQFRDGDVSEYLKQHIRYPAAAVEQGIQGRVIVQFIVNRFGKVIDPQVVRGVDPSLNEEALRVVRNMPRWKPGRQRNQAVNVKYTLPIPFWLK</sequence>
<protein>
    <submittedName>
        <fullName evidence="13">TonB family C-terminal domain-containing protein</fullName>
    </submittedName>
</protein>
<dbReference type="RefSeq" id="WP_068706156.1">
    <property type="nucleotide sequence ID" value="NZ_BDCR01000004.1"/>
</dbReference>
<evidence type="ECO:0000256" key="4">
    <source>
        <dbReference type="ARBA" id="ARBA00022475"/>
    </source>
</evidence>
<dbReference type="InterPro" id="IPR051045">
    <property type="entry name" value="TonB-dependent_transducer"/>
</dbReference>
<dbReference type="GO" id="GO:0031992">
    <property type="term" value="F:energy transducer activity"/>
    <property type="evidence" value="ECO:0007669"/>
    <property type="project" value="TreeGrafter"/>
</dbReference>
<dbReference type="OrthoDB" id="9814002at2"/>
<dbReference type="InterPro" id="IPR037682">
    <property type="entry name" value="TonB_C"/>
</dbReference>
<dbReference type="AlphaFoldDB" id="A0A161M6G0"/>
<dbReference type="Gene3D" id="3.30.1150.10">
    <property type="match status" value="1"/>
</dbReference>
<evidence type="ECO:0000256" key="8">
    <source>
        <dbReference type="ARBA" id="ARBA00022989"/>
    </source>
</evidence>
<evidence type="ECO:0000313" key="14">
    <source>
        <dbReference type="Proteomes" id="UP000076586"/>
    </source>
</evidence>
<gene>
    <name evidence="13" type="ORF">PJIAN_4793</name>
</gene>
<dbReference type="Pfam" id="PF03544">
    <property type="entry name" value="TonB_C"/>
    <property type="match status" value="1"/>
</dbReference>
<dbReference type="InterPro" id="IPR006260">
    <property type="entry name" value="TonB/TolA_C"/>
</dbReference>
<evidence type="ECO:0000256" key="6">
    <source>
        <dbReference type="ARBA" id="ARBA00022692"/>
    </source>
</evidence>
<dbReference type="PANTHER" id="PTHR33446:SF2">
    <property type="entry name" value="PROTEIN TONB"/>
    <property type="match status" value="1"/>
</dbReference>
<feature type="chain" id="PRO_5007824983" evidence="11">
    <location>
        <begin position="22"/>
        <end position="159"/>
    </location>
</feature>
<keyword evidence="8" id="KW-1133">Transmembrane helix</keyword>
<feature type="compositionally biased region" description="Polar residues" evidence="10">
    <location>
        <begin position="34"/>
        <end position="46"/>
    </location>
</feature>
<feature type="region of interest" description="Disordered" evidence="10">
    <location>
        <begin position="29"/>
        <end position="50"/>
    </location>
</feature>
<keyword evidence="3" id="KW-0813">Transport</keyword>
<evidence type="ECO:0000256" key="3">
    <source>
        <dbReference type="ARBA" id="ARBA00022448"/>
    </source>
</evidence>
<evidence type="ECO:0000256" key="2">
    <source>
        <dbReference type="ARBA" id="ARBA00006555"/>
    </source>
</evidence>
<proteinExistence type="inferred from homology"/>
<dbReference type="GO" id="GO:0015031">
    <property type="term" value="P:protein transport"/>
    <property type="evidence" value="ECO:0007669"/>
    <property type="project" value="UniProtKB-KW"/>
</dbReference>
<keyword evidence="11" id="KW-0732">Signal</keyword>
<evidence type="ECO:0000256" key="11">
    <source>
        <dbReference type="SAM" id="SignalP"/>
    </source>
</evidence>
<dbReference type="NCBIfam" id="TIGR01352">
    <property type="entry name" value="tonB_Cterm"/>
    <property type="match status" value="1"/>
</dbReference>
<keyword evidence="14" id="KW-1185">Reference proteome</keyword>
<keyword evidence="6" id="KW-0812">Transmembrane</keyword>
<accession>A0A161M6G0</accession>
<evidence type="ECO:0000313" key="13">
    <source>
        <dbReference type="EMBL" id="GAT64243.1"/>
    </source>
</evidence>
<evidence type="ECO:0000256" key="7">
    <source>
        <dbReference type="ARBA" id="ARBA00022927"/>
    </source>
</evidence>
<dbReference type="GO" id="GO:0098797">
    <property type="term" value="C:plasma membrane protein complex"/>
    <property type="evidence" value="ECO:0007669"/>
    <property type="project" value="TreeGrafter"/>
</dbReference>
<dbReference type="EMBL" id="BDCR01000004">
    <property type="protein sequence ID" value="GAT64243.1"/>
    <property type="molecule type" value="Genomic_DNA"/>
</dbReference>
<comment type="subcellular location">
    <subcellularLocation>
        <location evidence="1">Cell inner membrane</location>
        <topology evidence="1">Single-pass membrane protein</topology>
        <orientation evidence="1">Periplasmic side</orientation>
    </subcellularLocation>
</comment>